<feature type="signal peptide" evidence="1">
    <location>
        <begin position="1"/>
        <end position="22"/>
    </location>
</feature>
<feature type="chain" id="PRO_5012070491" evidence="1">
    <location>
        <begin position="23"/>
        <end position="113"/>
    </location>
</feature>
<dbReference type="EMBL" id="FQZH01000001">
    <property type="protein sequence ID" value="SHI58155.1"/>
    <property type="molecule type" value="Genomic_DNA"/>
</dbReference>
<evidence type="ECO:0000259" key="2">
    <source>
        <dbReference type="PROSITE" id="PS50846"/>
    </source>
</evidence>
<dbReference type="PROSITE" id="PS50846">
    <property type="entry name" value="HMA_2"/>
    <property type="match status" value="1"/>
</dbReference>
<dbReference type="InterPro" id="IPR006121">
    <property type="entry name" value="HMA_dom"/>
</dbReference>
<evidence type="ECO:0000256" key="1">
    <source>
        <dbReference type="SAM" id="SignalP"/>
    </source>
</evidence>
<dbReference type="GO" id="GO:0046872">
    <property type="term" value="F:metal ion binding"/>
    <property type="evidence" value="ECO:0007669"/>
    <property type="project" value="InterPro"/>
</dbReference>
<dbReference type="Gene3D" id="3.30.70.100">
    <property type="match status" value="1"/>
</dbReference>
<dbReference type="AlphaFoldDB" id="A0A1M6CAT9"/>
<dbReference type="CDD" id="cd00371">
    <property type="entry name" value="HMA"/>
    <property type="match status" value="1"/>
</dbReference>
<dbReference type="RefSeq" id="WP_072780912.1">
    <property type="nucleotide sequence ID" value="NZ_CP045292.1"/>
</dbReference>
<gene>
    <name evidence="3" type="ORF">SAMN05444337_0328</name>
</gene>
<dbReference type="SUPFAM" id="SSF55008">
    <property type="entry name" value="HMA, heavy metal-associated domain"/>
    <property type="match status" value="1"/>
</dbReference>
<organism evidence="3 4">
    <name type="scientific">Flavobacterium haoranii</name>
    <dbReference type="NCBI Taxonomy" id="683124"/>
    <lineage>
        <taxon>Bacteria</taxon>
        <taxon>Pseudomonadati</taxon>
        <taxon>Bacteroidota</taxon>
        <taxon>Flavobacteriia</taxon>
        <taxon>Flavobacteriales</taxon>
        <taxon>Flavobacteriaceae</taxon>
        <taxon>Flavobacterium</taxon>
    </lineage>
</organism>
<accession>A0A1M6CAT9</accession>
<dbReference type="Proteomes" id="UP000184232">
    <property type="component" value="Unassembled WGS sequence"/>
</dbReference>
<dbReference type="STRING" id="683124.SAMN05444337_0328"/>
<keyword evidence="4" id="KW-1185">Reference proteome</keyword>
<proteinExistence type="predicted"/>
<protein>
    <submittedName>
        <fullName evidence="3">Heavy-metal-associated domain-containing protein</fullName>
    </submittedName>
</protein>
<dbReference type="InterPro" id="IPR036163">
    <property type="entry name" value="HMA_dom_sf"/>
</dbReference>
<dbReference type="OrthoDB" id="5513217at2"/>
<evidence type="ECO:0000313" key="4">
    <source>
        <dbReference type="Proteomes" id="UP000184232"/>
    </source>
</evidence>
<evidence type="ECO:0000313" key="3">
    <source>
        <dbReference type="EMBL" id="SHI58155.1"/>
    </source>
</evidence>
<reference evidence="4" key="1">
    <citation type="submission" date="2016-11" db="EMBL/GenBank/DDBJ databases">
        <authorList>
            <person name="Varghese N."/>
            <person name="Submissions S."/>
        </authorList>
    </citation>
    <scope>NUCLEOTIDE SEQUENCE [LARGE SCALE GENOMIC DNA]</scope>
    <source>
        <strain evidence="4">DSM 22807</strain>
    </source>
</reference>
<dbReference type="Pfam" id="PF00403">
    <property type="entry name" value="HMA"/>
    <property type="match status" value="1"/>
</dbReference>
<name>A0A1M6CAT9_9FLAO</name>
<sequence length="113" mass="12552">MKKSLVKIMIAITVLLSTTINAQTKNTKTEEIKVSGNCGMCKKTIEKAGNINDIATVVWNKETKIATVTYDESKTNKEEIAKRIAIAGYDSELAKAKDEDYDNLPGCCQYDRE</sequence>
<keyword evidence="1" id="KW-0732">Signal</keyword>
<feature type="domain" description="HMA" evidence="2">
    <location>
        <begin position="27"/>
        <end position="92"/>
    </location>
</feature>